<dbReference type="Pfam" id="PF07859">
    <property type="entry name" value="Abhydrolase_3"/>
    <property type="match status" value="1"/>
</dbReference>
<dbReference type="Proteomes" id="UP001337655">
    <property type="component" value="Unassembled WGS sequence"/>
</dbReference>
<evidence type="ECO:0000259" key="2">
    <source>
        <dbReference type="Pfam" id="PF07859"/>
    </source>
</evidence>
<organism evidence="3 4">
    <name type="scientific">Saxophila tyrrhenica</name>
    <dbReference type="NCBI Taxonomy" id="1690608"/>
    <lineage>
        <taxon>Eukaryota</taxon>
        <taxon>Fungi</taxon>
        <taxon>Dikarya</taxon>
        <taxon>Ascomycota</taxon>
        <taxon>Pezizomycotina</taxon>
        <taxon>Dothideomycetes</taxon>
        <taxon>Dothideomycetidae</taxon>
        <taxon>Mycosphaerellales</taxon>
        <taxon>Extremaceae</taxon>
        <taxon>Saxophila</taxon>
    </lineage>
</organism>
<dbReference type="SUPFAM" id="SSF53474">
    <property type="entry name" value="alpha/beta-Hydrolases"/>
    <property type="match status" value="1"/>
</dbReference>
<reference evidence="3 4" key="1">
    <citation type="submission" date="2023-08" db="EMBL/GenBank/DDBJ databases">
        <title>Black Yeasts Isolated from many extreme environments.</title>
        <authorList>
            <person name="Coleine C."/>
            <person name="Stajich J.E."/>
            <person name="Selbmann L."/>
        </authorList>
    </citation>
    <scope>NUCLEOTIDE SEQUENCE [LARGE SCALE GENOMIC DNA]</scope>
    <source>
        <strain evidence="3 4">CCFEE 5935</strain>
    </source>
</reference>
<protein>
    <recommendedName>
        <fullName evidence="2">Alpha/beta hydrolase fold-3 domain-containing protein</fullName>
    </recommendedName>
</protein>
<evidence type="ECO:0000313" key="3">
    <source>
        <dbReference type="EMBL" id="KAK5174438.1"/>
    </source>
</evidence>
<dbReference type="RefSeq" id="XP_064663107.1">
    <property type="nucleotide sequence ID" value="XM_064798780.1"/>
</dbReference>
<evidence type="ECO:0000313" key="4">
    <source>
        <dbReference type="Proteomes" id="UP001337655"/>
    </source>
</evidence>
<dbReference type="GeneID" id="89922866"/>
<dbReference type="PANTHER" id="PTHR48081">
    <property type="entry name" value="AB HYDROLASE SUPERFAMILY PROTEIN C4A8.06C"/>
    <property type="match status" value="1"/>
</dbReference>
<dbReference type="GO" id="GO:0016787">
    <property type="term" value="F:hydrolase activity"/>
    <property type="evidence" value="ECO:0007669"/>
    <property type="project" value="UniProtKB-KW"/>
</dbReference>
<dbReference type="AlphaFoldDB" id="A0AAV9PKB9"/>
<name>A0AAV9PKB9_9PEZI</name>
<evidence type="ECO:0000256" key="1">
    <source>
        <dbReference type="ARBA" id="ARBA00022801"/>
    </source>
</evidence>
<dbReference type="InterPro" id="IPR029058">
    <property type="entry name" value="AB_hydrolase_fold"/>
</dbReference>
<accession>A0AAV9PKB9</accession>
<dbReference type="InterPro" id="IPR013094">
    <property type="entry name" value="AB_hydrolase_3"/>
</dbReference>
<dbReference type="EMBL" id="JAVRRT010000002">
    <property type="protein sequence ID" value="KAK5174438.1"/>
    <property type="molecule type" value="Genomic_DNA"/>
</dbReference>
<dbReference type="PANTHER" id="PTHR48081:SF8">
    <property type="entry name" value="ALPHA_BETA HYDROLASE FOLD-3 DOMAIN-CONTAINING PROTEIN-RELATED"/>
    <property type="match status" value="1"/>
</dbReference>
<dbReference type="InterPro" id="IPR050300">
    <property type="entry name" value="GDXG_lipolytic_enzyme"/>
</dbReference>
<keyword evidence="1" id="KW-0378">Hydrolase</keyword>
<sequence length="349" mass="37639">MLLDVETLKKSSIIDPSIEEFAKNNPAPPIDWNNASGMKAIMAAMSQQSQDLLGPPESSIIEVYKDIPMRDGFQSTIKIARPATTPAAGSPLIVFFFGGGFVGGDMEAGTPFARAWARLFGAVTVCVSYRLGPEYKFPASWHDSIDSVKWIAEHASELHADPSKGFLMSGISAGGNLAAVSTLASISEKFAHPVTGQWLCVPSLMDADSVPEKFKPYFLSLEHNKDAPILSASAMEAIKTHLESDSTSALRYPVLNKEVPLEKIPPTFLQADGLDPLRDDALIYDEMLKEAGVETRINFYPGCPHGHFAFFPGLEISNKAVADVMTGVGWLLKKQISPEQGLGAMVPAA</sequence>
<comment type="caution">
    <text evidence="3">The sequence shown here is derived from an EMBL/GenBank/DDBJ whole genome shotgun (WGS) entry which is preliminary data.</text>
</comment>
<feature type="domain" description="Alpha/beta hydrolase fold-3" evidence="2">
    <location>
        <begin position="93"/>
        <end position="307"/>
    </location>
</feature>
<dbReference type="Gene3D" id="3.40.50.1820">
    <property type="entry name" value="alpha/beta hydrolase"/>
    <property type="match status" value="1"/>
</dbReference>
<proteinExistence type="predicted"/>
<keyword evidence="4" id="KW-1185">Reference proteome</keyword>
<gene>
    <name evidence="3" type="ORF">LTR77_001518</name>
</gene>